<feature type="region of interest" description="Disordered" evidence="1">
    <location>
        <begin position="1"/>
        <end position="20"/>
    </location>
</feature>
<keyword evidence="3" id="KW-1185">Reference proteome</keyword>
<feature type="compositionally biased region" description="Basic and acidic residues" evidence="1">
    <location>
        <begin position="277"/>
        <end position="296"/>
    </location>
</feature>
<dbReference type="Proteomes" id="UP001163046">
    <property type="component" value="Unassembled WGS sequence"/>
</dbReference>
<gene>
    <name evidence="2" type="ORF">OS493_020988</name>
</gene>
<feature type="compositionally biased region" description="Basic and acidic residues" evidence="1">
    <location>
        <begin position="1031"/>
        <end position="1044"/>
    </location>
</feature>
<feature type="compositionally biased region" description="Polar residues" evidence="1">
    <location>
        <begin position="623"/>
        <end position="637"/>
    </location>
</feature>
<feature type="region of interest" description="Disordered" evidence="1">
    <location>
        <begin position="623"/>
        <end position="650"/>
    </location>
</feature>
<proteinExistence type="predicted"/>
<feature type="compositionally biased region" description="Polar residues" evidence="1">
    <location>
        <begin position="261"/>
        <end position="276"/>
    </location>
</feature>
<feature type="compositionally biased region" description="Polar residues" evidence="1">
    <location>
        <begin position="973"/>
        <end position="993"/>
    </location>
</feature>
<organism evidence="2 3">
    <name type="scientific">Desmophyllum pertusum</name>
    <dbReference type="NCBI Taxonomy" id="174260"/>
    <lineage>
        <taxon>Eukaryota</taxon>
        <taxon>Metazoa</taxon>
        <taxon>Cnidaria</taxon>
        <taxon>Anthozoa</taxon>
        <taxon>Hexacorallia</taxon>
        <taxon>Scleractinia</taxon>
        <taxon>Caryophylliina</taxon>
        <taxon>Caryophylliidae</taxon>
        <taxon>Desmophyllum</taxon>
    </lineage>
</organism>
<accession>A0A9X0A166</accession>
<sequence length="1470" mass="164281">MDESERHSKRRKLYDSPQQAGMYTTSNLVAFQVQQSNPSHSVRMLPRPTIQQLTEQTYNQTTRDIQPKQIIALEPAQWSKRFVEEMNNGDNPTVARASSSRAHLAEGTTTPQAVRTLPRELTISTTSLSQALRKQIDKRAVVIHRVLSTYMDKVGRRMNKLEKENKELRKFATYLDKTLKDVLRQQNRKTVQMVTRETQVDMALLENDLMVSRGTQVNMRVVFKPVLPNRKDVAMPRFLTLPSFHQDGSGQSQFVYMPSKQEASGSNSVSNQLNKISDSDHLHTDSTDKGHRDQTRMENGSNSQAPASPMEGMKRTISAYCNESFEPIDSRDITFQNDETWFSKSTDQVNKHTRDNASSQIPDSPMEGEGSKSMTGNRITTHTNETLVSKSTDQVKKHTIVRDNTFNQAPESPNEVEKNAISTHCKLPFGSMASKRIITPKDDAWISKSTDRVNNHTSIDSTSSHAHKSPMERETSSMFTHYEVPYGSMASKRITTKDEAWSSKSMDRVIKHTRDNTSSQSHKSLMENETSAISTHCKMSFGSMAVKGITTSQKDEAWISKSTDRVNNHKWDDTASQAQKSPMAEEKTSARSTYCKVPFGSMAPKQITTPRDEAWFSESTNQVNNHESIGSTSSQAYKSPMEGETSSISTHCKVPYGSMASKGITTKDETWCSKSTDRVIKHTRENTSSQSHKSPMEEETIAISTHCKLPFGSMASKGITTQNDKAWISKSTERVNNHTWDNTASEAHKSPMEDETSAMTTHCKIPFGSMASKGTTTHKDEAWSPKSTDRVKTFPNIENALRQTTKSQIEGKTRAMSTFCNATFGSMASKDITTEKEKTGFSQFSQRAENEAFSRSATSMISGSTTVSSVSKIGIERSMSASQLPKNLQKLSGSVGDKTNLTSNVSPPCKYSKPDTTSGIPRIREDEIYNLEGRLPAVPSGHSTSLKDRLFRANNPVRYAANSGPFSIQRLLSSQKPSQESAQVPSAPSSLPSLQECDRNKQSSSALRASSRCTSPSYKTSRPDTTSGVPRIRENKVHNLDGRLRGVPSGHSSSLKGRVSIKGGFLKDKNPTSTGGPLDIQTMLTSNEPSRQSQAANTPSSVPSPQGCVLHKQSSSVLRVPSSTRDSTAHRQNSHYLTTTPNENSLEKDGHLQTKSSTVSPGFHKHSKPLQMPVPSNGSLAKTAYASNRQNPGHTRELNSQLLLHPGVFKLSPVKTRQNRNLPVATVQAMTTSSNSLPVCSTFHSPDRSKTSRYHPGAPRNKRNSIEGTRNIQQWRHKDPKIQMRNQGFDVDAMYFPDSTSSLYNSFTTSKKSDLETFVSYLTEPESPNTVSVMTEQTLETSFDIGQESLLERPTYHDRRLSVQPVKRLWTLQPSDIWMSDEQKRMEMYNNPGIYPSVTERQLLQRYDDNMLPGQSYFSNCHSPDKQCTSNGFLSSGANCNPRDRLRHDHCPLRQSHHRKRKHRLTYEQW</sequence>
<evidence type="ECO:0000313" key="2">
    <source>
        <dbReference type="EMBL" id="KAJ7390968.1"/>
    </source>
</evidence>
<evidence type="ECO:0000256" key="1">
    <source>
        <dbReference type="SAM" id="MobiDB-lite"/>
    </source>
</evidence>
<feature type="region of interest" description="Disordered" evidence="1">
    <location>
        <begin position="1241"/>
        <end position="1264"/>
    </location>
</feature>
<evidence type="ECO:0000313" key="3">
    <source>
        <dbReference type="Proteomes" id="UP001163046"/>
    </source>
</evidence>
<comment type="caution">
    <text evidence="2">The sequence shown here is derived from an EMBL/GenBank/DDBJ whole genome shotgun (WGS) entry which is preliminary data.</text>
</comment>
<name>A0A9X0A166_9CNID</name>
<feature type="region of interest" description="Disordered" evidence="1">
    <location>
        <begin position="766"/>
        <end position="789"/>
    </location>
</feature>
<feature type="compositionally biased region" description="Polar residues" evidence="1">
    <location>
        <begin position="1112"/>
        <end position="1144"/>
    </location>
</feature>
<feature type="compositionally biased region" description="Basic and acidic residues" evidence="1">
    <location>
        <begin position="777"/>
        <end position="789"/>
    </location>
</feature>
<feature type="region of interest" description="Disordered" evidence="1">
    <location>
        <begin position="260"/>
        <end position="312"/>
    </location>
</feature>
<dbReference type="OrthoDB" id="10635651at2759"/>
<protein>
    <submittedName>
        <fullName evidence="2">Uncharacterized protein</fullName>
    </submittedName>
</protein>
<reference evidence="2" key="1">
    <citation type="submission" date="2023-01" db="EMBL/GenBank/DDBJ databases">
        <title>Genome assembly of the deep-sea coral Lophelia pertusa.</title>
        <authorList>
            <person name="Herrera S."/>
            <person name="Cordes E."/>
        </authorList>
    </citation>
    <scope>NUCLEOTIDE SEQUENCE</scope>
    <source>
        <strain evidence="2">USNM1676648</strain>
        <tissue evidence="2">Polyp</tissue>
    </source>
</reference>
<feature type="compositionally biased region" description="Polar residues" evidence="1">
    <location>
        <begin position="892"/>
        <end position="906"/>
    </location>
</feature>
<feature type="region of interest" description="Disordered" evidence="1">
    <location>
        <begin position="568"/>
        <end position="589"/>
    </location>
</feature>
<feature type="region of interest" description="Disordered" evidence="1">
    <location>
        <begin position="973"/>
        <end position="1180"/>
    </location>
</feature>
<feature type="compositionally biased region" description="Polar residues" evidence="1">
    <location>
        <begin position="1002"/>
        <end position="1028"/>
    </location>
</feature>
<feature type="compositionally biased region" description="Polar residues" evidence="1">
    <location>
        <begin position="372"/>
        <end position="382"/>
    </location>
</feature>
<feature type="compositionally biased region" description="Polar residues" evidence="1">
    <location>
        <begin position="297"/>
        <end position="306"/>
    </location>
</feature>
<feature type="compositionally biased region" description="Polar residues" evidence="1">
    <location>
        <begin position="1082"/>
        <end position="1104"/>
    </location>
</feature>
<dbReference type="EMBL" id="MU825409">
    <property type="protein sequence ID" value="KAJ7390968.1"/>
    <property type="molecule type" value="Genomic_DNA"/>
</dbReference>
<feature type="region of interest" description="Disordered" evidence="1">
    <location>
        <begin position="346"/>
        <end position="382"/>
    </location>
</feature>
<feature type="region of interest" description="Disordered" evidence="1">
    <location>
        <begin position="892"/>
        <end position="920"/>
    </location>
</feature>